<feature type="domain" description="Myosin motor" evidence="21">
    <location>
        <begin position="162"/>
        <end position="966"/>
    </location>
</feature>
<dbReference type="GO" id="GO:0016887">
    <property type="term" value="F:ATP hydrolysis activity"/>
    <property type="evidence" value="ECO:0007669"/>
    <property type="project" value="TreeGrafter"/>
</dbReference>
<reference evidence="23" key="1">
    <citation type="submission" date="2025-08" db="UniProtKB">
        <authorList>
            <consortium name="RefSeq"/>
        </authorList>
    </citation>
    <scope>IDENTIFICATION</scope>
</reference>
<dbReference type="PROSITE" id="PS50096">
    <property type="entry name" value="IQ"/>
    <property type="match status" value="3"/>
</dbReference>
<dbReference type="GO" id="GO:0030048">
    <property type="term" value="P:actin filament-based movement"/>
    <property type="evidence" value="ECO:0007669"/>
    <property type="project" value="TreeGrafter"/>
</dbReference>
<organism evidence="22 23">
    <name type="scientific">Pundamilia nyererei</name>
    <dbReference type="NCBI Taxonomy" id="303518"/>
    <lineage>
        <taxon>Eukaryota</taxon>
        <taxon>Metazoa</taxon>
        <taxon>Chordata</taxon>
        <taxon>Craniata</taxon>
        <taxon>Vertebrata</taxon>
        <taxon>Euteleostomi</taxon>
        <taxon>Actinopterygii</taxon>
        <taxon>Neopterygii</taxon>
        <taxon>Teleostei</taxon>
        <taxon>Neoteleostei</taxon>
        <taxon>Acanthomorphata</taxon>
        <taxon>Ovalentaria</taxon>
        <taxon>Cichlomorphae</taxon>
        <taxon>Cichliformes</taxon>
        <taxon>Cichlidae</taxon>
        <taxon>African cichlids</taxon>
        <taxon>Pseudocrenilabrinae</taxon>
        <taxon>Haplochromini</taxon>
        <taxon>Pundamilia</taxon>
    </lineage>
</organism>
<dbReference type="SMART" id="SM00314">
    <property type="entry name" value="RA"/>
    <property type="match status" value="1"/>
</dbReference>
<dbReference type="FunFam" id="3.40.850.10:FF:000008">
    <property type="entry name" value="Putative unconventional myosin-IXa"/>
    <property type="match status" value="1"/>
</dbReference>
<dbReference type="GeneID" id="102199125"/>
<sequence>MSVRDGAANMATTAGGGGGGGGQVNPVDQDGRSYTLQIYPRLAAYPSTCCNLKVQKDATAASVISDAATALGLDPRRLYVLAEVKECGGEEWVLEAGDLPVQRFLLWPRKAQEQHPQSLGFYFLLQERNCDGSIRYVHLPMLSKEQEAQRLAARGFLPPPQDDFADLCNLPVLNEDSILNNLRTRFHKKKIYTYAGSILIAINPFKFLPIYNPKYVKMYENHQLGKLEPHIFAIADVAYYAMLRKKVNQCIVISGESGSGKTQSTNFLIHCLTALSQKGYASGVERTILGAGPVLEAFGNAKTAHNNNSSRFGKFIQVNYLESGVVRGAVVEKYLLEKSRLVSREKNERNYHVFYYLLLGASEEERKEFKLLPPEDYFYLKQQNFKIEDEEDLRHDFERLQQAMEMVGFLPATKKQIFSVLSAILYLGNVTYTKKATGRDEGLDVGPPEVLATLSDLLKVKEELLVEALTKRKTVTVNDKLILPYRHSEAITARDSMAKSLYSALFDWIVLRINHALLNKKDMEESVPCLSIGVLDIFGFEDFETNSFEQFCINYANEQLQYYFNHHIFNLEQEEYQAEGITWHNIDYIDNVGCIHLISKKPTGLLYLLDEESNFPHATDETLLAKFKQQHQCNKYFVPTPVMEPAFVIQHFAGKVKYHIKDFREKNTDHMRPDIVALLRSSDRAYVRQLIGMDPVAMFRWGILRATIRGLAAFNEAGRTWAAKTAGVIRPVTRTPLGELQRCNTAIERMYKNMHAEIISSIKNLQLDGEDPRKLLQSWGRLRFPRHVLQKNKGIKIRQPIPKSLLDSRSLKFIVSLTLQDRTTKSLLHLHKKKKPPSISAQFQTSLTKLLETLNRAEPFFIRCIRSNAEKKEMHLDEALVLQQLRYTGMLETVRIRRSGYGAKYTFQDFMEQFRVLLPKNATACKEDISALLEKKMGLNPTTYQIGKTKVFLKELERQQLQDVLHKDVMRKIIFLQRWVRAHLQRKEFLEMRQAAVTIQRSWRRYRREEQRRQAATLIQAVWRGHRQRSAYAKQRRGATKIQALVRGHSARRRCLSIREEKRKKEEEEEEARRRAAEEERIKAEEEQRRRMEEAARRRAEEAARKAKEQRLAEEPQTREDSDIELVTEEMLDKNLNAQGLEEEEEGEDVNRSSNSEEERGKEKELEREAMHSEACGNQAEAGPQLDEEEEDLESQTLEESKADLPSDRLISSALTPTSPAEGEDKEASTTSTPPNAEQKRPQSSTVNRGLSTRSQEKREQRRQRGLEHSRRESERVASSSSTNKDPTTTPKSKNQEPSKLKERSDSKELDQYTFVNWKVKEDKGAKKEAKSSPPSAGPVRPSSLPLAPADSLSERNGLSENVGAVNLQRRPGAIKEKPEKWRGRRSNGELSENISPSPPQSREQTKKLNETFSSIDSLSPGSDAGASIKELSPTDSSGDVSKGGSVRKRQQEAAGYQDSAHSVASTPDRPSGFFSKIFKKGKDAQTPDNGELTFAQTLNEKSTAWEAPISGHAPRSQSGDRGGKAIGRNPSIKISRATRVSEQWNASLDREITNANELRHLDEFLGNQVNDFRSRSKTLSETENIFVTATMQFRENIKAMYSLPKPTIGYKGLMSGYQNKVMHLAGSKRKEEVQLVVNLFQSVLDGFIRGEMKKEEAEPAKPAKARKKRRKKDKSVENPLDHIFSNYQVNIMQSCDQCTSYIWGMEKAYMCSNCKMVCHKKCISKINTDCSTFSAKKNDDEFTGQHFGVRVCHLLNEKNPVPMVLEMMLEHVEMHGLYTEGIYRKSGSANRMKELHQKLDTDPNSACLEDYPIHTVTGLVKQWLRELPDPLMTFTHYNDFLHAVDLPEKQEQLHAIYKVLDELPTANYNTLERLVFHLVRVCKEEAHNRMSPNSLAIVFAPCILRCPDSADPLLSMKDVAKTTTCVEMLINEQIRRYNEKMEEIEQLEYAEALAVNQLKLKRQNTHYWRLPLRLPAPYKGAVMHEKVSTDLSVVPENEPLDSDTEAEKNLMERIKSIKQEKEDLACRLPEMEQPGSDQENLDSEASLSSESLLDEQQRSAHSSEPEGRGAHQLRRSKPLCLPRPSDLTQRPKVPGGRISVSTLTPASSTSSLASCTSSTSESSNASFRHPLQRRNPIIPNTVKLPQGVCSQAPTSSPPQSHAPPGSRAPAFSVKRREQPGRRKDSTQSLYLDGSECDLLLRFSSCPPSAASSSSSVSTAAPTPQLQHSDTKVSNVHRRFSDPDIPYMDDEV</sequence>
<dbReference type="InterPro" id="IPR029071">
    <property type="entry name" value="Ubiquitin-like_domsf"/>
</dbReference>
<dbReference type="PROSITE" id="PS00479">
    <property type="entry name" value="ZF_DAG_PE_1"/>
    <property type="match status" value="1"/>
</dbReference>
<dbReference type="Proteomes" id="UP000695023">
    <property type="component" value="Unplaced"/>
</dbReference>
<dbReference type="PROSITE" id="PS50200">
    <property type="entry name" value="RA"/>
    <property type="match status" value="1"/>
</dbReference>
<feature type="compositionally biased region" description="Basic and acidic residues" evidence="17">
    <location>
        <begin position="1255"/>
        <end position="1276"/>
    </location>
</feature>
<dbReference type="InterPro" id="IPR002219">
    <property type="entry name" value="PKC_DAG/PE"/>
</dbReference>
<evidence type="ECO:0000256" key="10">
    <source>
        <dbReference type="ARBA" id="ARBA00022840"/>
    </source>
</evidence>
<evidence type="ECO:0000256" key="14">
    <source>
        <dbReference type="ARBA" id="ARBA00023203"/>
    </source>
</evidence>
<dbReference type="Pfam" id="PF00612">
    <property type="entry name" value="IQ"/>
    <property type="match status" value="3"/>
</dbReference>
<evidence type="ECO:0000256" key="4">
    <source>
        <dbReference type="ARBA" id="ARBA00022490"/>
    </source>
</evidence>
<dbReference type="CDD" id="cd01385">
    <property type="entry name" value="MYSc_Myo9"/>
    <property type="match status" value="1"/>
</dbReference>
<dbReference type="Gene3D" id="1.10.555.10">
    <property type="entry name" value="Rho GTPase activation protein"/>
    <property type="match status" value="1"/>
</dbReference>
<dbReference type="Gene3D" id="3.30.70.1590">
    <property type="match status" value="1"/>
</dbReference>
<dbReference type="SUPFAM" id="SSF52540">
    <property type="entry name" value="P-loop containing nucleoside triphosphate hydrolases"/>
    <property type="match status" value="2"/>
</dbReference>
<keyword evidence="3" id="KW-0343">GTPase activation</keyword>
<keyword evidence="7 15" id="KW-0547">Nucleotide-binding</keyword>
<feature type="compositionally biased region" description="Low complexity" evidence="17">
    <location>
        <begin position="2100"/>
        <end position="2127"/>
    </location>
</feature>
<dbReference type="GO" id="GO:0005737">
    <property type="term" value="C:cytoplasm"/>
    <property type="evidence" value="ECO:0007669"/>
    <property type="project" value="UniProtKB-SubCell"/>
</dbReference>
<dbReference type="SMART" id="SM00109">
    <property type="entry name" value="C1"/>
    <property type="match status" value="1"/>
</dbReference>
<evidence type="ECO:0000259" key="21">
    <source>
        <dbReference type="PROSITE" id="PS51456"/>
    </source>
</evidence>
<dbReference type="PROSITE" id="PS50081">
    <property type="entry name" value="ZF_DAG_PE_2"/>
    <property type="match status" value="1"/>
</dbReference>
<evidence type="ECO:0000256" key="5">
    <source>
        <dbReference type="ARBA" id="ARBA00022723"/>
    </source>
</evidence>
<keyword evidence="11 16" id="KW-0175">Coiled coil</keyword>
<dbReference type="SUPFAM" id="SSF57889">
    <property type="entry name" value="Cysteine-rich domain"/>
    <property type="match status" value="1"/>
</dbReference>
<dbReference type="FunFam" id="3.40.850.10:FF:000013">
    <property type="entry name" value="unconventional myosin-IXa isoform X1"/>
    <property type="match status" value="1"/>
</dbReference>
<dbReference type="InterPro" id="IPR036961">
    <property type="entry name" value="Kinesin_motor_dom_sf"/>
</dbReference>
<feature type="domain" description="Ras-associating" evidence="19">
    <location>
        <begin position="32"/>
        <end position="130"/>
    </location>
</feature>
<comment type="subcellular location">
    <subcellularLocation>
        <location evidence="1">Cytoplasm</location>
    </subcellularLocation>
</comment>
<dbReference type="GO" id="GO:0005524">
    <property type="term" value="F:ATP binding"/>
    <property type="evidence" value="ECO:0007669"/>
    <property type="project" value="UniProtKB-UniRule"/>
</dbReference>
<dbReference type="GO" id="GO:0005096">
    <property type="term" value="F:GTPase activator activity"/>
    <property type="evidence" value="ECO:0007669"/>
    <property type="project" value="UniProtKB-KW"/>
</dbReference>
<dbReference type="InterPro" id="IPR001609">
    <property type="entry name" value="Myosin_head_motor_dom-like"/>
</dbReference>
<dbReference type="GO" id="GO:0035556">
    <property type="term" value="P:intracellular signal transduction"/>
    <property type="evidence" value="ECO:0007669"/>
    <property type="project" value="InterPro"/>
</dbReference>
<feature type="region of interest" description="Disordered" evidence="17">
    <location>
        <begin position="1656"/>
        <end position="1677"/>
    </location>
</feature>
<feature type="region of interest" description="Disordered" evidence="17">
    <location>
        <begin position="1098"/>
        <end position="1476"/>
    </location>
</feature>
<evidence type="ECO:0000256" key="11">
    <source>
        <dbReference type="ARBA" id="ARBA00023054"/>
    </source>
</evidence>
<evidence type="ECO:0000256" key="2">
    <source>
        <dbReference type="ARBA" id="ARBA00008314"/>
    </source>
</evidence>
<feature type="compositionally biased region" description="Low complexity" evidence="17">
    <location>
        <begin position="1436"/>
        <end position="1445"/>
    </location>
</feature>
<keyword evidence="8" id="KW-0863">Zinc-finger</keyword>
<evidence type="ECO:0000256" key="8">
    <source>
        <dbReference type="ARBA" id="ARBA00022771"/>
    </source>
</evidence>
<dbReference type="GO" id="GO:0030027">
    <property type="term" value="C:lamellipodium"/>
    <property type="evidence" value="ECO:0007669"/>
    <property type="project" value="TreeGrafter"/>
</dbReference>
<feature type="compositionally biased region" description="Basic and acidic residues" evidence="17">
    <location>
        <begin position="1319"/>
        <end position="1331"/>
    </location>
</feature>
<dbReference type="GO" id="GO:0008270">
    <property type="term" value="F:zinc ion binding"/>
    <property type="evidence" value="ECO:0007669"/>
    <property type="project" value="UniProtKB-KW"/>
</dbReference>
<dbReference type="SUPFAM" id="SSF54236">
    <property type="entry name" value="Ubiquitin-like"/>
    <property type="match status" value="1"/>
</dbReference>
<evidence type="ECO:0000313" key="22">
    <source>
        <dbReference type="Proteomes" id="UP000695023"/>
    </source>
</evidence>
<dbReference type="PRINTS" id="PR00193">
    <property type="entry name" value="MYOSINHEAVY"/>
</dbReference>
<dbReference type="SMART" id="SM00015">
    <property type="entry name" value="IQ"/>
    <property type="match status" value="4"/>
</dbReference>
<feature type="region of interest" description="Disordered" evidence="17">
    <location>
        <begin position="2206"/>
        <end position="2252"/>
    </location>
</feature>
<keyword evidence="5" id="KW-0479">Metal-binding</keyword>
<feature type="compositionally biased region" description="Low complexity" evidence="17">
    <location>
        <begin position="1342"/>
        <end position="1352"/>
    </location>
</feature>
<feature type="compositionally biased region" description="Polar residues" evidence="17">
    <location>
        <begin position="1411"/>
        <end position="1421"/>
    </location>
</feature>
<feature type="region of interest" description="Disordered" evidence="17">
    <location>
        <begin position="2032"/>
        <end position="2190"/>
    </location>
</feature>
<evidence type="ECO:0000256" key="3">
    <source>
        <dbReference type="ARBA" id="ARBA00022468"/>
    </source>
</evidence>
<dbReference type="PROSITE" id="PS50238">
    <property type="entry name" value="RHOGAP"/>
    <property type="match status" value="1"/>
</dbReference>
<evidence type="ECO:0000256" key="17">
    <source>
        <dbReference type="SAM" id="MobiDB-lite"/>
    </source>
</evidence>
<feature type="compositionally biased region" description="Basic and acidic residues" evidence="17">
    <location>
        <begin position="2175"/>
        <end position="2186"/>
    </location>
</feature>
<feature type="region of interest" description="Disordered" evidence="17">
    <location>
        <begin position="1"/>
        <end position="27"/>
    </location>
</feature>
<evidence type="ECO:0000259" key="18">
    <source>
        <dbReference type="PROSITE" id="PS50081"/>
    </source>
</evidence>
<feature type="compositionally biased region" description="Basic and acidic residues" evidence="17">
    <location>
        <begin position="2056"/>
        <end position="2070"/>
    </location>
</feature>
<dbReference type="InterPro" id="IPR000198">
    <property type="entry name" value="RhoGAP_dom"/>
</dbReference>
<feature type="region of interest" description="Disordered" evidence="17">
    <location>
        <begin position="1505"/>
        <end position="1532"/>
    </location>
</feature>
<dbReference type="InterPro" id="IPR000048">
    <property type="entry name" value="IQ_motif_EF-hand-BS"/>
</dbReference>
<feature type="coiled-coil region" evidence="16">
    <location>
        <begin position="2001"/>
        <end position="2028"/>
    </location>
</feature>
<dbReference type="PANTHER" id="PTHR46184">
    <property type="entry name" value="UNCONVENTIONAL MYOSIN-IXB-LIKE PROTEIN"/>
    <property type="match status" value="1"/>
</dbReference>
<feature type="compositionally biased region" description="Basic and acidic residues" evidence="17">
    <location>
        <begin position="1098"/>
        <end position="1121"/>
    </location>
</feature>
<dbReference type="InterPro" id="IPR027417">
    <property type="entry name" value="P-loop_NTPase"/>
</dbReference>
<dbReference type="Gene3D" id="1.20.5.190">
    <property type="match status" value="2"/>
</dbReference>
<comment type="similarity">
    <text evidence="2 15">Belongs to the TRAFAC class myosin-kinesin ATPase superfamily. Myosin family.</text>
</comment>
<dbReference type="Pfam" id="PF00063">
    <property type="entry name" value="Myosin_head"/>
    <property type="match status" value="2"/>
</dbReference>
<feature type="domain" description="Phorbol-ester/DAG-type" evidence="18">
    <location>
        <begin position="1682"/>
        <end position="1731"/>
    </location>
</feature>
<accession>A0A9Y6JJK9</accession>
<dbReference type="Gene3D" id="3.30.60.20">
    <property type="match status" value="1"/>
</dbReference>
<dbReference type="InterPro" id="IPR046349">
    <property type="entry name" value="C1-like_sf"/>
</dbReference>
<evidence type="ECO:0000256" key="9">
    <source>
        <dbReference type="ARBA" id="ARBA00022833"/>
    </source>
</evidence>
<protein>
    <submittedName>
        <fullName evidence="23">Unconventional myosin-IXb</fullName>
    </submittedName>
</protein>
<evidence type="ECO:0000256" key="13">
    <source>
        <dbReference type="ARBA" id="ARBA00023175"/>
    </source>
</evidence>
<keyword evidence="14 15" id="KW-0009">Actin-binding</keyword>
<feature type="compositionally biased region" description="Gly residues" evidence="17">
    <location>
        <begin position="14"/>
        <end position="23"/>
    </location>
</feature>
<dbReference type="PROSITE" id="PS51456">
    <property type="entry name" value="MYOSIN_MOTOR"/>
    <property type="match status" value="1"/>
</dbReference>
<feature type="domain" description="Rho-GAP" evidence="20">
    <location>
        <begin position="1750"/>
        <end position="1938"/>
    </location>
</feature>
<dbReference type="InterPro" id="IPR046987">
    <property type="entry name" value="Myo9"/>
</dbReference>
<dbReference type="Gene3D" id="1.20.58.530">
    <property type="match status" value="1"/>
</dbReference>
<feature type="binding site" evidence="15">
    <location>
        <begin position="255"/>
        <end position="262"/>
    </location>
    <ligand>
        <name>ATP</name>
        <dbReference type="ChEBI" id="CHEBI:30616"/>
    </ligand>
</feature>
<dbReference type="Pfam" id="PF00788">
    <property type="entry name" value="RA"/>
    <property type="match status" value="1"/>
</dbReference>
<keyword evidence="13 15" id="KW-0505">Motor protein</keyword>
<dbReference type="GO" id="GO:0051015">
    <property type="term" value="F:actin filament binding"/>
    <property type="evidence" value="ECO:0007669"/>
    <property type="project" value="TreeGrafter"/>
</dbReference>
<dbReference type="Gene3D" id="3.40.850.10">
    <property type="entry name" value="Kinesin motor domain"/>
    <property type="match status" value="2"/>
</dbReference>
<feature type="compositionally biased region" description="Polar residues" evidence="17">
    <location>
        <begin position="1229"/>
        <end position="1253"/>
    </location>
</feature>
<dbReference type="FunFam" id="1.20.120.720:FF:000003">
    <property type="entry name" value="Putative unconventional myosin-IXa"/>
    <property type="match status" value="1"/>
</dbReference>
<dbReference type="GO" id="GO:0000146">
    <property type="term" value="F:microfilament motor activity"/>
    <property type="evidence" value="ECO:0007669"/>
    <property type="project" value="InterPro"/>
</dbReference>
<dbReference type="CDD" id="cd23767">
    <property type="entry name" value="IQCD"/>
    <property type="match status" value="1"/>
</dbReference>
<dbReference type="FunFam" id="1.20.58.530:FF:000005">
    <property type="entry name" value="unconventional myosin-IXa isoform X1"/>
    <property type="match status" value="1"/>
</dbReference>
<dbReference type="Gene3D" id="1.10.10.820">
    <property type="match status" value="1"/>
</dbReference>
<dbReference type="SMART" id="SM00242">
    <property type="entry name" value="MYSc"/>
    <property type="match status" value="1"/>
</dbReference>
<evidence type="ECO:0000256" key="6">
    <source>
        <dbReference type="ARBA" id="ARBA00022737"/>
    </source>
</evidence>
<evidence type="ECO:0000256" key="15">
    <source>
        <dbReference type="PROSITE-ProRule" id="PRU00782"/>
    </source>
</evidence>
<feature type="compositionally biased region" description="Basic and acidic residues" evidence="17">
    <location>
        <begin position="1294"/>
        <end position="1311"/>
    </location>
</feature>
<feature type="compositionally biased region" description="Polar residues" evidence="17">
    <location>
        <begin position="2225"/>
        <end position="2234"/>
    </location>
</feature>
<feature type="compositionally biased region" description="Basic and acidic residues" evidence="17">
    <location>
        <begin position="1149"/>
        <end position="1172"/>
    </location>
</feature>
<feature type="compositionally biased region" description="Low complexity" evidence="17">
    <location>
        <begin position="2206"/>
        <end position="2224"/>
    </location>
</feature>
<proteinExistence type="inferred from homology"/>
<gene>
    <name evidence="23" type="primary">myo9b</name>
</gene>
<dbReference type="InterPro" id="IPR008936">
    <property type="entry name" value="Rho_GTPase_activation_prot"/>
</dbReference>
<keyword evidence="22" id="KW-1185">Reference proteome</keyword>
<evidence type="ECO:0000313" key="23">
    <source>
        <dbReference type="RefSeq" id="XP_013769730.1"/>
    </source>
</evidence>
<evidence type="ECO:0000259" key="19">
    <source>
        <dbReference type="PROSITE" id="PS50200"/>
    </source>
</evidence>
<keyword evidence="4" id="KW-0963">Cytoplasm</keyword>
<dbReference type="Gene3D" id="1.20.120.720">
    <property type="entry name" value="Myosin VI head, motor domain, U50 subdomain"/>
    <property type="match status" value="1"/>
</dbReference>
<dbReference type="InterPro" id="IPR036023">
    <property type="entry name" value="MYSc_Myo9"/>
</dbReference>
<dbReference type="Pfam" id="PF00130">
    <property type="entry name" value="C1_1"/>
    <property type="match status" value="1"/>
</dbReference>
<dbReference type="SMART" id="SM00324">
    <property type="entry name" value="RhoGAP"/>
    <property type="match status" value="1"/>
</dbReference>
<evidence type="ECO:0000256" key="1">
    <source>
        <dbReference type="ARBA" id="ARBA00004496"/>
    </source>
</evidence>
<dbReference type="RefSeq" id="XP_013769730.1">
    <property type="nucleotide sequence ID" value="XM_013914276.1"/>
</dbReference>
<evidence type="ECO:0000256" key="16">
    <source>
        <dbReference type="SAM" id="Coils"/>
    </source>
</evidence>
<dbReference type="PANTHER" id="PTHR46184:SF2">
    <property type="entry name" value="UNCONVENTIONAL MYOSIN-IXB"/>
    <property type="match status" value="1"/>
</dbReference>
<feature type="compositionally biased region" description="Basic residues" evidence="17">
    <location>
        <begin position="1664"/>
        <end position="1674"/>
    </location>
</feature>
<dbReference type="GO" id="GO:0072673">
    <property type="term" value="P:lamellipodium morphogenesis"/>
    <property type="evidence" value="ECO:0007669"/>
    <property type="project" value="TreeGrafter"/>
</dbReference>
<keyword evidence="10 15" id="KW-0067">ATP-binding</keyword>
<dbReference type="SUPFAM" id="SSF48350">
    <property type="entry name" value="GTPase activation domain, GAP"/>
    <property type="match status" value="1"/>
</dbReference>
<name>A0A9Y6JJK9_9CICH</name>
<feature type="compositionally biased region" description="Polar residues" evidence="17">
    <location>
        <begin position="2149"/>
        <end position="2160"/>
    </location>
</feature>
<keyword evidence="6" id="KW-0677">Repeat</keyword>
<evidence type="ECO:0000259" key="20">
    <source>
        <dbReference type="PROSITE" id="PS50238"/>
    </source>
</evidence>
<dbReference type="GO" id="GO:0016459">
    <property type="term" value="C:myosin complex"/>
    <property type="evidence" value="ECO:0007669"/>
    <property type="project" value="UniProtKB-KW"/>
</dbReference>
<dbReference type="CTD" id="4650"/>
<dbReference type="Pfam" id="PF00620">
    <property type="entry name" value="RhoGAP"/>
    <property type="match status" value="1"/>
</dbReference>
<dbReference type="FunFam" id="1.10.10.820:FF:000001">
    <property type="entry name" value="Myosin heavy chain"/>
    <property type="match status" value="1"/>
</dbReference>
<dbReference type="InterPro" id="IPR000159">
    <property type="entry name" value="RA_dom"/>
</dbReference>
<feature type="compositionally biased region" description="Polar residues" evidence="17">
    <location>
        <begin position="1283"/>
        <end position="1293"/>
    </location>
</feature>
<evidence type="ECO:0000256" key="12">
    <source>
        <dbReference type="ARBA" id="ARBA00023123"/>
    </source>
</evidence>
<keyword evidence="12 15" id="KW-0518">Myosin</keyword>
<keyword evidence="9" id="KW-0862">Zinc</keyword>
<feature type="region of interest" description="Actin-binding" evidence="15">
    <location>
        <begin position="847"/>
        <end position="869"/>
    </location>
</feature>
<dbReference type="GO" id="GO:0005884">
    <property type="term" value="C:actin filament"/>
    <property type="evidence" value="ECO:0007669"/>
    <property type="project" value="TreeGrafter"/>
</dbReference>
<dbReference type="GO" id="GO:0001726">
    <property type="term" value="C:ruffle"/>
    <property type="evidence" value="ECO:0007669"/>
    <property type="project" value="TreeGrafter"/>
</dbReference>
<evidence type="ECO:0000256" key="7">
    <source>
        <dbReference type="ARBA" id="ARBA00022741"/>
    </source>
</evidence>